<dbReference type="AlphaFoldDB" id="A0AAQ1ZJJ2"/>
<evidence type="ECO:0000313" key="2">
    <source>
        <dbReference type="EMBL" id="SUB80740.1"/>
    </source>
</evidence>
<name>A0AAQ1ZJJ2_9BACT</name>
<comment type="caution">
    <text evidence="2">The sequence shown here is derived from an EMBL/GenBank/DDBJ whole genome shotgun (WGS) entry which is preliminary data.</text>
</comment>
<feature type="region of interest" description="Disordered" evidence="1">
    <location>
        <begin position="1"/>
        <end position="21"/>
    </location>
</feature>
<accession>A0AAQ1ZJJ2</accession>
<protein>
    <submittedName>
        <fullName evidence="2">Uncharacterized protein</fullName>
    </submittedName>
</protein>
<gene>
    <name evidence="2" type="ORF">NCTC13063_02037</name>
</gene>
<dbReference type="EMBL" id="UGTJ01000001">
    <property type="protein sequence ID" value="SUB80740.1"/>
    <property type="molecule type" value="Genomic_DNA"/>
</dbReference>
<reference evidence="2 3" key="1">
    <citation type="submission" date="2018-06" db="EMBL/GenBank/DDBJ databases">
        <authorList>
            <consortium name="Pathogen Informatics"/>
            <person name="Doyle S."/>
        </authorList>
    </citation>
    <scope>NUCLEOTIDE SEQUENCE [LARGE SCALE GENOMIC DNA]</scope>
    <source>
        <strain evidence="2 3">NCTC13063</strain>
    </source>
</reference>
<evidence type="ECO:0000256" key="1">
    <source>
        <dbReference type="SAM" id="MobiDB-lite"/>
    </source>
</evidence>
<evidence type="ECO:0000313" key="3">
    <source>
        <dbReference type="Proteomes" id="UP000255283"/>
    </source>
</evidence>
<proteinExistence type="predicted"/>
<sequence>MPAGHTQRCFTGSTGKRTKSAAGTPIGMKWCLILMSLVALPDQRIIKTIELVSAANIRKYYRTDNFSVFFEHLNKIPLPHS</sequence>
<organism evidence="2 3">
    <name type="scientific">Segatella buccae</name>
    <dbReference type="NCBI Taxonomy" id="28126"/>
    <lineage>
        <taxon>Bacteria</taxon>
        <taxon>Pseudomonadati</taxon>
        <taxon>Bacteroidota</taxon>
        <taxon>Bacteroidia</taxon>
        <taxon>Bacteroidales</taxon>
        <taxon>Prevotellaceae</taxon>
        <taxon>Segatella</taxon>
    </lineage>
</organism>
<dbReference type="Proteomes" id="UP000255283">
    <property type="component" value="Unassembled WGS sequence"/>
</dbReference>